<keyword evidence="2" id="KW-1185">Reference proteome</keyword>
<sequence>MEKEISDVIDMDIQSSTLRWIYQQLKAKGCRFSWAMVGYERMFQIFLGETLIAGIVSRSDHNKIKTGLFTAARELSVLPKNF</sequence>
<reference evidence="1" key="1">
    <citation type="journal article" date="2014" name="Int. J. Syst. Evol. Microbiol.">
        <title>Complete genome sequence of Corynebacterium casei LMG S-19264T (=DSM 44701T), isolated from a smear-ripened cheese.</title>
        <authorList>
            <consortium name="US DOE Joint Genome Institute (JGI-PGF)"/>
            <person name="Walter F."/>
            <person name="Albersmeier A."/>
            <person name="Kalinowski J."/>
            <person name="Ruckert C."/>
        </authorList>
    </citation>
    <scope>NUCLEOTIDE SEQUENCE</scope>
    <source>
        <strain evidence="1">JCM 31311</strain>
    </source>
</reference>
<evidence type="ECO:0000313" key="2">
    <source>
        <dbReference type="Proteomes" id="UP000603865"/>
    </source>
</evidence>
<dbReference type="AlphaFoldDB" id="A0A918C7F2"/>
<proteinExistence type="predicted"/>
<gene>
    <name evidence="1" type="ORF">GCM10008957_20150</name>
</gene>
<dbReference type="RefSeq" id="WP_189089935.1">
    <property type="nucleotide sequence ID" value="NZ_BMQL01000009.1"/>
</dbReference>
<name>A0A918C7F2_9DEIO</name>
<evidence type="ECO:0000313" key="1">
    <source>
        <dbReference type="EMBL" id="GGR07434.1"/>
    </source>
</evidence>
<organism evidence="1 2">
    <name type="scientific">Deinococcus ruber</name>
    <dbReference type="NCBI Taxonomy" id="1848197"/>
    <lineage>
        <taxon>Bacteria</taxon>
        <taxon>Thermotogati</taxon>
        <taxon>Deinococcota</taxon>
        <taxon>Deinococci</taxon>
        <taxon>Deinococcales</taxon>
        <taxon>Deinococcaceae</taxon>
        <taxon>Deinococcus</taxon>
    </lineage>
</organism>
<dbReference type="EMBL" id="BMQL01000009">
    <property type="protein sequence ID" value="GGR07434.1"/>
    <property type="molecule type" value="Genomic_DNA"/>
</dbReference>
<comment type="caution">
    <text evidence="1">The sequence shown here is derived from an EMBL/GenBank/DDBJ whole genome shotgun (WGS) entry which is preliminary data.</text>
</comment>
<dbReference type="Proteomes" id="UP000603865">
    <property type="component" value="Unassembled WGS sequence"/>
</dbReference>
<protein>
    <submittedName>
        <fullName evidence="1">Uncharacterized protein</fullName>
    </submittedName>
</protein>
<accession>A0A918C7F2</accession>
<reference evidence="1" key="2">
    <citation type="submission" date="2020-09" db="EMBL/GenBank/DDBJ databases">
        <authorList>
            <person name="Sun Q."/>
            <person name="Ohkuma M."/>
        </authorList>
    </citation>
    <scope>NUCLEOTIDE SEQUENCE</scope>
    <source>
        <strain evidence="1">JCM 31311</strain>
    </source>
</reference>